<sequence>MDYGPYEQIDKKIAKLKRKEEFFKHGVKIKKQKYEEACKSLEETRNEIEVLEEHKRAAIAFGHAGQDQGLQGHSSQIVGNTSTGVETLSGKMKQKMRLGDRKGHARFRGVKNVSGKTIEGNIQHYGFGNMVPSSVHQIAGYPQGFNLYGGYHQHQSFQFSASHEGHFNQGTPHHGNFVNDQYDISTGMQSNPGSTQLNVMNSTDDEKTESDKDDDA</sequence>
<dbReference type="Proteomes" id="UP000887561">
    <property type="component" value="Unplaced"/>
</dbReference>
<feature type="coiled-coil region" evidence="1">
    <location>
        <begin position="24"/>
        <end position="54"/>
    </location>
</feature>
<proteinExistence type="predicted"/>
<keyword evidence="3" id="KW-1185">Reference proteome</keyword>
<evidence type="ECO:0000256" key="2">
    <source>
        <dbReference type="SAM" id="MobiDB-lite"/>
    </source>
</evidence>
<accession>A0A915LD71</accession>
<dbReference type="AlphaFoldDB" id="A0A915LD71"/>
<feature type="compositionally biased region" description="Acidic residues" evidence="2">
    <location>
        <begin position="206"/>
        <end position="216"/>
    </location>
</feature>
<evidence type="ECO:0000313" key="4">
    <source>
        <dbReference type="WBParaSite" id="scaffold10648_cov302.g14971"/>
    </source>
</evidence>
<keyword evidence="1" id="KW-0175">Coiled coil</keyword>
<dbReference type="WBParaSite" id="scaffold10648_cov302.g14971">
    <property type="protein sequence ID" value="scaffold10648_cov302.g14971"/>
    <property type="gene ID" value="scaffold10648_cov302.g14971"/>
</dbReference>
<name>A0A915LD71_MELJA</name>
<feature type="compositionally biased region" description="Polar residues" evidence="2">
    <location>
        <begin position="183"/>
        <end position="201"/>
    </location>
</feature>
<organism evidence="3 4">
    <name type="scientific">Meloidogyne javanica</name>
    <name type="common">Root-knot nematode worm</name>
    <dbReference type="NCBI Taxonomy" id="6303"/>
    <lineage>
        <taxon>Eukaryota</taxon>
        <taxon>Metazoa</taxon>
        <taxon>Ecdysozoa</taxon>
        <taxon>Nematoda</taxon>
        <taxon>Chromadorea</taxon>
        <taxon>Rhabditida</taxon>
        <taxon>Tylenchina</taxon>
        <taxon>Tylenchomorpha</taxon>
        <taxon>Tylenchoidea</taxon>
        <taxon>Meloidogynidae</taxon>
        <taxon>Meloidogyninae</taxon>
        <taxon>Meloidogyne</taxon>
        <taxon>Meloidogyne incognita group</taxon>
    </lineage>
</organism>
<evidence type="ECO:0000256" key="1">
    <source>
        <dbReference type="SAM" id="Coils"/>
    </source>
</evidence>
<reference evidence="4" key="1">
    <citation type="submission" date="2022-11" db="UniProtKB">
        <authorList>
            <consortium name="WormBaseParasite"/>
        </authorList>
    </citation>
    <scope>IDENTIFICATION</scope>
</reference>
<evidence type="ECO:0000313" key="3">
    <source>
        <dbReference type="Proteomes" id="UP000887561"/>
    </source>
</evidence>
<protein>
    <submittedName>
        <fullName evidence="4">Uncharacterized protein</fullName>
    </submittedName>
</protein>
<feature type="region of interest" description="Disordered" evidence="2">
    <location>
        <begin position="183"/>
        <end position="216"/>
    </location>
</feature>